<reference evidence="1" key="1">
    <citation type="submission" date="2022-07" db="EMBL/GenBank/DDBJ databases">
        <title>Genome Sequence of Phlebia brevispora.</title>
        <authorList>
            <person name="Buettner E."/>
        </authorList>
    </citation>
    <scope>NUCLEOTIDE SEQUENCE</scope>
    <source>
        <strain evidence="1">MPL23</strain>
    </source>
</reference>
<protein>
    <submittedName>
        <fullName evidence="1">Uncharacterized protein</fullName>
    </submittedName>
</protein>
<name>A0ACC1SFT4_9APHY</name>
<accession>A0ACC1SFT4</accession>
<sequence length="112" mass="12715">MAVFSGGILRSNLHRVVTPPKDQANYERWSLVFFSRPANYVELTALTDASPMIAEAVKNAQDPSKFHTGQTSAEWFARRIKYQRIKNRTGPESWRASRGTEHREPDQPAITA</sequence>
<dbReference type="EMBL" id="JANHOG010001335">
    <property type="protein sequence ID" value="KAJ3538820.1"/>
    <property type="molecule type" value="Genomic_DNA"/>
</dbReference>
<gene>
    <name evidence="1" type="ORF">NM688_g6462</name>
</gene>
<dbReference type="Proteomes" id="UP001148662">
    <property type="component" value="Unassembled WGS sequence"/>
</dbReference>
<comment type="caution">
    <text evidence="1">The sequence shown here is derived from an EMBL/GenBank/DDBJ whole genome shotgun (WGS) entry which is preliminary data.</text>
</comment>
<evidence type="ECO:0000313" key="1">
    <source>
        <dbReference type="EMBL" id="KAJ3538820.1"/>
    </source>
</evidence>
<proteinExistence type="predicted"/>
<keyword evidence="2" id="KW-1185">Reference proteome</keyword>
<organism evidence="1 2">
    <name type="scientific">Phlebia brevispora</name>
    <dbReference type="NCBI Taxonomy" id="194682"/>
    <lineage>
        <taxon>Eukaryota</taxon>
        <taxon>Fungi</taxon>
        <taxon>Dikarya</taxon>
        <taxon>Basidiomycota</taxon>
        <taxon>Agaricomycotina</taxon>
        <taxon>Agaricomycetes</taxon>
        <taxon>Polyporales</taxon>
        <taxon>Meruliaceae</taxon>
        <taxon>Phlebia</taxon>
    </lineage>
</organism>
<evidence type="ECO:0000313" key="2">
    <source>
        <dbReference type="Proteomes" id="UP001148662"/>
    </source>
</evidence>